<organism evidence="9 10">
    <name type="scientific">Paenibacillus lactis</name>
    <dbReference type="NCBI Taxonomy" id="228574"/>
    <lineage>
        <taxon>Bacteria</taxon>
        <taxon>Bacillati</taxon>
        <taxon>Bacillota</taxon>
        <taxon>Bacilli</taxon>
        <taxon>Bacillales</taxon>
        <taxon>Paenibacillaceae</taxon>
        <taxon>Paenibacillus</taxon>
    </lineage>
</organism>
<keyword evidence="2" id="KW-1003">Cell membrane</keyword>
<dbReference type="GeneID" id="95408141"/>
<evidence type="ECO:0000256" key="1">
    <source>
        <dbReference type="ARBA" id="ARBA00004651"/>
    </source>
</evidence>
<evidence type="ECO:0000259" key="8">
    <source>
        <dbReference type="PROSITE" id="PS50885"/>
    </source>
</evidence>
<keyword evidence="4" id="KW-0808">Transferase</keyword>
<reference evidence="9 10" key="1">
    <citation type="submission" date="2021-03" db="EMBL/GenBank/DDBJ databases">
        <title>Genomic Encyclopedia of Type Strains, Phase IV (KMG-IV): sequencing the most valuable type-strain genomes for metagenomic binning, comparative biology and taxonomic classification.</title>
        <authorList>
            <person name="Goeker M."/>
        </authorList>
    </citation>
    <scope>NUCLEOTIDE SEQUENCE [LARGE SCALE GENOMIC DNA]</scope>
    <source>
        <strain evidence="9 10">DSM 15596</strain>
    </source>
</reference>
<dbReference type="InterPro" id="IPR010559">
    <property type="entry name" value="Sig_transdc_His_kin_internal"/>
</dbReference>
<protein>
    <submittedName>
        <fullName evidence="9">Sensor histidine kinase YesM</fullName>
    </submittedName>
</protein>
<keyword evidence="7" id="KW-1133">Transmembrane helix</keyword>
<dbReference type="InterPro" id="IPR003594">
    <property type="entry name" value="HATPase_dom"/>
</dbReference>
<dbReference type="SMART" id="SM00387">
    <property type="entry name" value="HATPase_c"/>
    <property type="match status" value="1"/>
</dbReference>
<dbReference type="CDD" id="cd06225">
    <property type="entry name" value="HAMP"/>
    <property type="match status" value="1"/>
</dbReference>
<proteinExistence type="predicted"/>
<dbReference type="InterPro" id="IPR050640">
    <property type="entry name" value="Bact_2-comp_sensor_kinase"/>
</dbReference>
<dbReference type="PANTHER" id="PTHR34220">
    <property type="entry name" value="SENSOR HISTIDINE KINASE YPDA"/>
    <property type="match status" value="1"/>
</dbReference>
<comment type="subcellular location">
    <subcellularLocation>
        <location evidence="1">Cell membrane</location>
        <topology evidence="1">Multi-pass membrane protein</topology>
    </subcellularLocation>
</comment>
<dbReference type="Proteomes" id="UP000706926">
    <property type="component" value="Unassembled WGS sequence"/>
</dbReference>
<name>A0ABS4FKR4_9BACL</name>
<evidence type="ECO:0000256" key="5">
    <source>
        <dbReference type="ARBA" id="ARBA00022777"/>
    </source>
</evidence>
<gene>
    <name evidence="9" type="ORF">J2Z18_005964</name>
</gene>
<dbReference type="Gene3D" id="6.10.340.10">
    <property type="match status" value="1"/>
</dbReference>
<dbReference type="PANTHER" id="PTHR34220:SF7">
    <property type="entry name" value="SENSOR HISTIDINE KINASE YPDA"/>
    <property type="match status" value="1"/>
</dbReference>
<dbReference type="PROSITE" id="PS50885">
    <property type="entry name" value="HAMP"/>
    <property type="match status" value="1"/>
</dbReference>
<dbReference type="GO" id="GO:0016301">
    <property type="term" value="F:kinase activity"/>
    <property type="evidence" value="ECO:0007669"/>
    <property type="project" value="UniProtKB-KW"/>
</dbReference>
<evidence type="ECO:0000256" key="7">
    <source>
        <dbReference type="SAM" id="Phobius"/>
    </source>
</evidence>
<dbReference type="RefSeq" id="WP_007131477.1">
    <property type="nucleotide sequence ID" value="NZ_JAGGKI010000031.1"/>
</dbReference>
<dbReference type="SUPFAM" id="SSF158472">
    <property type="entry name" value="HAMP domain-like"/>
    <property type="match status" value="1"/>
</dbReference>
<keyword evidence="10" id="KW-1185">Reference proteome</keyword>
<evidence type="ECO:0000313" key="10">
    <source>
        <dbReference type="Proteomes" id="UP000706926"/>
    </source>
</evidence>
<keyword evidence="6 7" id="KW-0472">Membrane</keyword>
<keyword evidence="3" id="KW-0597">Phosphoprotein</keyword>
<evidence type="ECO:0000256" key="2">
    <source>
        <dbReference type="ARBA" id="ARBA00022475"/>
    </source>
</evidence>
<evidence type="ECO:0000256" key="4">
    <source>
        <dbReference type="ARBA" id="ARBA00022679"/>
    </source>
</evidence>
<comment type="caution">
    <text evidence="9">The sequence shown here is derived from an EMBL/GenBank/DDBJ whole genome shotgun (WGS) entry which is preliminary data.</text>
</comment>
<evidence type="ECO:0000256" key="6">
    <source>
        <dbReference type="ARBA" id="ARBA00023136"/>
    </source>
</evidence>
<accession>A0ABS4FKR4</accession>
<dbReference type="SUPFAM" id="SSF55874">
    <property type="entry name" value="ATPase domain of HSP90 chaperone/DNA topoisomerase II/histidine kinase"/>
    <property type="match status" value="1"/>
</dbReference>
<keyword evidence="5 9" id="KW-0418">Kinase</keyword>
<dbReference type="Pfam" id="PF02518">
    <property type="entry name" value="HATPase_c"/>
    <property type="match status" value="1"/>
</dbReference>
<dbReference type="EMBL" id="JAGGKI010000031">
    <property type="protein sequence ID" value="MBP1896823.1"/>
    <property type="molecule type" value="Genomic_DNA"/>
</dbReference>
<dbReference type="Pfam" id="PF06580">
    <property type="entry name" value="His_kinase"/>
    <property type="match status" value="1"/>
</dbReference>
<dbReference type="InterPro" id="IPR036890">
    <property type="entry name" value="HATPase_C_sf"/>
</dbReference>
<evidence type="ECO:0000313" key="9">
    <source>
        <dbReference type="EMBL" id="MBP1896823.1"/>
    </source>
</evidence>
<dbReference type="InterPro" id="IPR003660">
    <property type="entry name" value="HAMP_dom"/>
</dbReference>
<sequence length="575" mass="65787">MAGKTHFFNYLYRRTVAYIVCSVIVITVPLLIMLSAYSRNEIMKYNNEAIGLINDQLDSFFRSIENTQNIITTDKSVVLPLTLYYAVPNYDISAATNAFRSMSTTLKNMTMFQDGLQFCVVGQKGHLPVNSTKEDINDNFVPRDAAWYEIFERNPEISRIFFNNERDYYLSAEKAISIIKPIPDIQTRKPIAYVIMDITYPDFRDMVERIHPSIPIRIQDPSGQILFSNMDPSSQTSSRDNKLFSRQVSTFTGIAIESYVPEQLFIKQISSIILVILSIMAVYLFIIFIISLVSMKRFTRPIYLLMKAMKQVSRGNLEVAANYQGNIIELHDLKNSFNILVTGTKDLLKENYEMNLLKTQAELDALQQKINPHFLYNALETISSQAIIDGSKTASIMCQKLGALFTYSLQPQDIVTLEQEIRHLMDYMYIAEISSFYPDIHVDMNIDPDTLDQLIPKMVLQPLLENCFKHGFGREPGHTPKIWIESSIQDEYVRIEVCDNGRGMSSDELSRLRESLKQVEKRTLSSPGTSIGLRHVHSRLALFYGDSYAMDFQSAPSQGLRVVLLVPIRKEDAYV</sequence>
<evidence type="ECO:0000256" key="3">
    <source>
        <dbReference type="ARBA" id="ARBA00022553"/>
    </source>
</evidence>
<feature type="domain" description="HAMP" evidence="8">
    <location>
        <begin position="296"/>
        <end position="349"/>
    </location>
</feature>
<keyword evidence="7" id="KW-0812">Transmembrane</keyword>
<feature type="transmembrane region" description="Helical" evidence="7">
    <location>
        <begin position="16"/>
        <end position="37"/>
    </location>
</feature>
<dbReference type="Gene3D" id="3.30.565.10">
    <property type="entry name" value="Histidine kinase-like ATPase, C-terminal domain"/>
    <property type="match status" value="1"/>
</dbReference>
<feature type="transmembrane region" description="Helical" evidence="7">
    <location>
        <begin position="272"/>
        <end position="293"/>
    </location>
</feature>